<evidence type="ECO:0000313" key="2">
    <source>
        <dbReference type="Proteomes" id="UP000694501"/>
    </source>
</evidence>
<evidence type="ECO:0000313" key="1">
    <source>
        <dbReference type="EMBL" id="MBU7600314.1"/>
    </source>
</evidence>
<reference evidence="1" key="1">
    <citation type="submission" date="2021-06" db="EMBL/GenBank/DDBJ databases">
        <title>Sequencing of actinobacteria type strains.</title>
        <authorList>
            <person name="Nguyen G.-S."/>
            <person name="Wentzel A."/>
        </authorList>
    </citation>
    <scope>NUCLEOTIDE SEQUENCE</scope>
    <source>
        <strain evidence="1">P38-E01</strain>
    </source>
</reference>
<dbReference type="Pfam" id="PF13830">
    <property type="entry name" value="DUF4192"/>
    <property type="match status" value="1"/>
</dbReference>
<proteinExistence type="predicted"/>
<dbReference type="AlphaFoldDB" id="A0A949JKA0"/>
<organism evidence="1 2">
    <name type="scientific">Streptomyces tardus</name>
    <dbReference type="NCBI Taxonomy" id="2780544"/>
    <lineage>
        <taxon>Bacteria</taxon>
        <taxon>Bacillati</taxon>
        <taxon>Actinomycetota</taxon>
        <taxon>Actinomycetes</taxon>
        <taxon>Kitasatosporales</taxon>
        <taxon>Streptomycetaceae</taxon>
        <taxon>Streptomyces</taxon>
    </lineage>
</organism>
<dbReference type="EMBL" id="JAELVF020000003">
    <property type="protein sequence ID" value="MBU7600314.1"/>
    <property type="molecule type" value="Genomic_DNA"/>
</dbReference>
<keyword evidence="2" id="KW-1185">Reference proteome</keyword>
<sequence length="386" mass="42429">MSHGTSYVPPARTLTNVTLRGPAALADALPYLIGYHPDDSIVLIGLYGGRGRFGGRIRLGIPSVRAEWPDTAGQLADCLMQSGLARGERPDASLVYLCREPVEDDSSTAVKEQLRPLAEELRRALVARGMPVHESLFLSGGRYWTYLCQDGRCCPPEGRRLGPSGVSELAAATTYAGIRTRGSAQELTRRIAPLGPPRACRQEGALREASARLLPDLVTEEGRARIRERTLRLAARLRRRYLAASRSTLPVGPGLDDIQDDAILADEEAAELLVGLQDRVTRDRAAEWMEGEEAEPALRLWRALCRRCVGTYAEYGAPALALAGWVAWSGGDEPSARVALEQALRLDPRYTFAHLLHSACNRGLDPEPLRQCLRKQRADYERWASS</sequence>
<dbReference type="InterPro" id="IPR025447">
    <property type="entry name" value="DUF4192"/>
</dbReference>
<accession>A0A949JKA0</accession>
<name>A0A949JKA0_9ACTN</name>
<dbReference type="RefSeq" id="WP_211038925.1">
    <property type="nucleotide sequence ID" value="NZ_JAELVF020000003.1"/>
</dbReference>
<protein>
    <submittedName>
        <fullName evidence="1">DUF4192 domain-containing protein</fullName>
    </submittedName>
</protein>
<comment type="caution">
    <text evidence="1">The sequence shown here is derived from an EMBL/GenBank/DDBJ whole genome shotgun (WGS) entry which is preliminary data.</text>
</comment>
<gene>
    <name evidence="1" type="ORF">JGS22_022445</name>
</gene>
<dbReference type="Proteomes" id="UP000694501">
    <property type="component" value="Unassembled WGS sequence"/>
</dbReference>